<dbReference type="Pfam" id="PF13635">
    <property type="entry name" value="DUF4143"/>
    <property type="match status" value="1"/>
</dbReference>
<sequence>MAKPIRRLAFYEADKLLRHPKLRRVVILSGPRRVGKTTISYQAIDALLRKHVPARQILYVSFDHPVLKLCDIGNIVDMYRKHFGDEHQTCYLFFDEVQYASDWDAWLKTMYDRHPNCRIMATGSASPAFSAKIGESGVGRWTRIHVPTLSFYEYVRLLRVPVPELAPNVKPTAPAGFDAKRIASLQAVLSPLQSHFYDYLLVGGFPETALAGDVPLAQRLIREDVVDKVLKRDMVSLFGIRNVSELEKIFLYLCMTSGNLVQVESIAKEIGVSRPTVVSYLEFLELANLIYTSPPLASFGKKVLKARPKIYLADAAIRNAVLMTGREVFTDPAETGWIVETTVYKHLFAFHYRDRPMIGYFRDPKSQKEIDIVVSLPSGRIAVEVKYRDETGVSARDAIADWAKADRTIAILVTKRAEDFGKTDVAPDKALLRIPAFAFLYLLGHAEQQGLVEDAEKQAESEGPA</sequence>
<evidence type="ECO:0000313" key="4">
    <source>
        <dbReference type="Proteomes" id="UP000243688"/>
    </source>
</evidence>
<protein>
    <submittedName>
        <fullName evidence="3">AAA family ATPase</fullName>
    </submittedName>
</protein>
<dbReference type="PANTHER" id="PTHR43566">
    <property type="entry name" value="CONSERVED PROTEIN"/>
    <property type="match status" value="1"/>
</dbReference>
<reference evidence="3 4" key="1">
    <citation type="submission" date="2016-12" db="EMBL/GenBank/DDBJ databases">
        <title>Candidatus Reconcilibacillus cellulovorans genome.</title>
        <authorList>
            <person name="Kolinko S."/>
            <person name="Wu Y.-W."/>
            <person name="Tachea F."/>
            <person name="Denzel E."/>
            <person name="Hiras J."/>
            <person name="Baecker N."/>
            <person name="Chan L.J."/>
            <person name="Eichorst S.A."/>
            <person name="Frey D."/>
            <person name="Adams P.D."/>
            <person name="Pray T."/>
            <person name="Tanjore D."/>
            <person name="Petzold C.J."/>
            <person name="Gladden J.M."/>
            <person name="Simmons B.A."/>
            <person name="Singer S.W."/>
        </authorList>
    </citation>
    <scope>NUCLEOTIDE SEQUENCE [LARGE SCALE GENOMIC DNA]</scope>
    <source>
        <strain evidence="3">JTherm</strain>
    </source>
</reference>
<dbReference type="Pfam" id="PF13173">
    <property type="entry name" value="AAA_14"/>
    <property type="match status" value="1"/>
</dbReference>
<evidence type="ECO:0000313" key="3">
    <source>
        <dbReference type="EMBL" id="PDO09667.1"/>
    </source>
</evidence>
<dbReference type="Gene3D" id="3.40.50.300">
    <property type="entry name" value="P-loop containing nucleotide triphosphate hydrolases"/>
    <property type="match status" value="1"/>
</dbReference>
<dbReference type="InterPro" id="IPR025420">
    <property type="entry name" value="DUF4143"/>
</dbReference>
<organism evidence="3 4">
    <name type="scientific">Candidatus Reconcilbacillus cellulovorans</name>
    <dbReference type="NCBI Taxonomy" id="1906605"/>
    <lineage>
        <taxon>Bacteria</taxon>
        <taxon>Bacillati</taxon>
        <taxon>Bacillota</taxon>
        <taxon>Bacilli</taxon>
        <taxon>Bacillales</taxon>
        <taxon>Paenibacillaceae</taxon>
        <taxon>Candidatus Reconcilbacillus</taxon>
    </lineage>
</organism>
<evidence type="ECO:0000259" key="1">
    <source>
        <dbReference type="Pfam" id="PF13173"/>
    </source>
</evidence>
<proteinExistence type="predicted"/>
<dbReference type="InterPro" id="IPR036390">
    <property type="entry name" value="WH_DNA-bd_sf"/>
</dbReference>
<evidence type="ECO:0000259" key="2">
    <source>
        <dbReference type="Pfam" id="PF13635"/>
    </source>
</evidence>
<dbReference type="InterPro" id="IPR027417">
    <property type="entry name" value="P-loop_NTPase"/>
</dbReference>
<gene>
    <name evidence="3" type="ORF">BLM47_11195</name>
</gene>
<dbReference type="PANTHER" id="PTHR43566:SF1">
    <property type="entry name" value="AAA+ ATPASE DOMAIN-CONTAINING PROTEIN"/>
    <property type="match status" value="1"/>
</dbReference>
<name>A0A2A6DYU2_9BACL</name>
<feature type="domain" description="AAA" evidence="1">
    <location>
        <begin position="23"/>
        <end position="154"/>
    </location>
</feature>
<dbReference type="AlphaFoldDB" id="A0A2A6DYU2"/>
<feature type="domain" description="DUF4143" evidence="2">
    <location>
        <begin position="231"/>
        <end position="388"/>
    </location>
</feature>
<accession>A0A2A6DYU2</accession>
<comment type="caution">
    <text evidence="3">The sequence shown here is derived from an EMBL/GenBank/DDBJ whole genome shotgun (WGS) entry which is preliminary data.</text>
</comment>
<dbReference type="Proteomes" id="UP000243688">
    <property type="component" value="Unassembled WGS sequence"/>
</dbReference>
<dbReference type="SUPFAM" id="SSF52540">
    <property type="entry name" value="P-loop containing nucleoside triphosphate hydrolases"/>
    <property type="match status" value="1"/>
</dbReference>
<dbReference type="InterPro" id="IPR041682">
    <property type="entry name" value="AAA_14"/>
</dbReference>
<dbReference type="EMBL" id="MOXJ01000031">
    <property type="protein sequence ID" value="PDO09667.1"/>
    <property type="molecule type" value="Genomic_DNA"/>
</dbReference>
<dbReference type="SUPFAM" id="SSF46785">
    <property type="entry name" value="Winged helix' DNA-binding domain"/>
    <property type="match status" value="1"/>
</dbReference>